<dbReference type="Proteomes" id="UP000241771">
    <property type="component" value="Unassembled WGS sequence"/>
</dbReference>
<dbReference type="InterPro" id="IPR026893">
    <property type="entry name" value="Tyr/Ser_Pase_IphP-type"/>
</dbReference>
<dbReference type="InterPro" id="IPR016130">
    <property type="entry name" value="Tyr_Pase_AS"/>
</dbReference>
<dbReference type="PROSITE" id="PS00383">
    <property type="entry name" value="TYR_PHOSPHATASE_1"/>
    <property type="match status" value="1"/>
</dbReference>
<dbReference type="Pfam" id="PF13350">
    <property type="entry name" value="Y_phosphatase3"/>
    <property type="match status" value="1"/>
</dbReference>
<dbReference type="AlphaFoldDB" id="A0A2T3NWC8"/>
<gene>
    <name evidence="1" type="ORF">C9I98_06610</name>
</gene>
<accession>A0A2T3NWC8</accession>
<evidence type="ECO:0008006" key="3">
    <source>
        <dbReference type="Google" id="ProtNLM"/>
    </source>
</evidence>
<name>A0A2T3NWC8_9GAMM</name>
<evidence type="ECO:0000313" key="2">
    <source>
        <dbReference type="Proteomes" id="UP000241771"/>
    </source>
</evidence>
<dbReference type="EMBL" id="PYMA01000003">
    <property type="protein sequence ID" value="PSW20518.1"/>
    <property type="molecule type" value="Genomic_DNA"/>
</dbReference>
<comment type="caution">
    <text evidence="1">The sequence shown here is derived from an EMBL/GenBank/DDBJ whole genome shotgun (WGS) entry which is preliminary data.</text>
</comment>
<protein>
    <recommendedName>
        <fullName evidence="3">Tyrosine specific protein phosphatases domain-containing protein</fullName>
    </recommendedName>
</protein>
<dbReference type="SUPFAM" id="SSF52799">
    <property type="entry name" value="(Phosphotyrosine protein) phosphatases II"/>
    <property type="match status" value="1"/>
</dbReference>
<proteinExistence type="predicted"/>
<dbReference type="InterPro" id="IPR029021">
    <property type="entry name" value="Prot-tyrosine_phosphatase-like"/>
</dbReference>
<reference evidence="1 2" key="1">
    <citation type="submission" date="2018-01" db="EMBL/GenBank/DDBJ databases">
        <title>Whole genome sequencing of Histamine producing bacteria.</title>
        <authorList>
            <person name="Butler K."/>
        </authorList>
    </citation>
    <scope>NUCLEOTIDE SEQUENCE [LARGE SCALE GENOMIC DNA]</scope>
    <source>
        <strain evidence="1 2">DSM 100436</strain>
    </source>
</reference>
<sequence length="378" mass="42814">MSIYKDIYMQYVIRGDFIEFTLPKSQGDFYLVGTFTNWQRDNEYKFTNNGDNQALIKELHQIDKIGNSGYIEYSIWNDTLQSNVSFKEQLLPGHYFNNQFNGEYNHLLFLTPPSDSTLAAISRASQHSYQIKSEASHFTDKAQLANFRVVTGGEMAVGSMYRSYHPVIASRSAHPQLAAIERLRQATVRDLIEQAGVRTVINLCDSGDDISRIASDFPPSYYQRCCQQGQVFSVPMAYETVYFMSDRNQPFNDDELGFEDGIRRVISVIAEVEGPYLVHCRLGSDRTGVVSAFLQLLMGSDKAAVEENYLKTNEMGIGEYRSFRLLARSLIACLGTECFEQPKQSVERYLARLGVDDGQLAQARANLAKSYQSESHQS</sequence>
<dbReference type="Gene3D" id="3.90.190.10">
    <property type="entry name" value="Protein tyrosine phosphatase superfamily"/>
    <property type="match status" value="1"/>
</dbReference>
<keyword evidence="2" id="KW-1185">Reference proteome</keyword>
<organism evidence="1 2">
    <name type="scientific">Photobacterium sanctipauli</name>
    <dbReference type="NCBI Taxonomy" id="1342794"/>
    <lineage>
        <taxon>Bacteria</taxon>
        <taxon>Pseudomonadati</taxon>
        <taxon>Pseudomonadota</taxon>
        <taxon>Gammaproteobacteria</taxon>
        <taxon>Vibrionales</taxon>
        <taxon>Vibrionaceae</taxon>
        <taxon>Photobacterium</taxon>
    </lineage>
</organism>
<evidence type="ECO:0000313" key="1">
    <source>
        <dbReference type="EMBL" id="PSW20518.1"/>
    </source>
</evidence>
<dbReference type="GO" id="GO:0004721">
    <property type="term" value="F:phosphoprotein phosphatase activity"/>
    <property type="evidence" value="ECO:0007669"/>
    <property type="project" value="InterPro"/>
</dbReference>